<organism evidence="2 3">
    <name type="scientific">Microbacterium immunditiarum</name>
    <dbReference type="NCBI Taxonomy" id="337480"/>
    <lineage>
        <taxon>Bacteria</taxon>
        <taxon>Bacillati</taxon>
        <taxon>Actinomycetota</taxon>
        <taxon>Actinomycetes</taxon>
        <taxon>Micrococcales</taxon>
        <taxon>Microbacteriaceae</taxon>
        <taxon>Microbacterium</taxon>
    </lineage>
</organism>
<dbReference type="EMBL" id="JACCBV010000001">
    <property type="protein sequence ID" value="NYE20520.1"/>
    <property type="molecule type" value="Genomic_DNA"/>
</dbReference>
<evidence type="ECO:0000313" key="3">
    <source>
        <dbReference type="Proteomes" id="UP000576969"/>
    </source>
</evidence>
<evidence type="ECO:0008006" key="4">
    <source>
        <dbReference type="Google" id="ProtNLM"/>
    </source>
</evidence>
<comment type="caution">
    <text evidence="2">The sequence shown here is derived from an EMBL/GenBank/DDBJ whole genome shotgun (WGS) entry which is preliminary data.</text>
</comment>
<feature type="region of interest" description="Disordered" evidence="1">
    <location>
        <begin position="47"/>
        <end position="101"/>
    </location>
</feature>
<gene>
    <name evidence="2" type="ORF">BJ991_002548</name>
</gene>
<feature type="compositionally biased region" description="Basic residues" evidence="1">
    <location>
        <begin position="90"/>
        <end position="101"/>
    </location>
</feature>
<sequence>MTAKHRDPEYVRNARIVRAQVARARRLGDDVICWRCRRPIDPAEQFDVGHLDPSGGPGLENLAPEHRRKSTTCRGNRSAGGQLGAAMTNARRRMPPPPRRSRGLLNWRVAGLFWSLVSPPPSALQPSLPLNWRFR</sequence>
<dbReference type="AlphaFoldDB" id="A0A7Y9GPW3"/>
<name>A0A7Y9GPW3_9MICO</name>
<accession>A0A7Y9GPW3</accession>
<protein>
    <recommendedName>
        <fullName evidence="4">HNH endonuclease</fullName>
    </recommendedName>
</protein>
<dbReference type="RefSeq" id="WP_179490551.1">
    <property type="nucleotide sequence ID" value="NZ_JACCBV010000001.1"/>
</dbReference>
<evidence type="ECO:0000313" key="2">
    <source>
        <dbReference type="EMBL" id="NYE20520.1"/>
    </source>
</evidence>
<keyword evidence="3" id="KW-1185">Reference proteome</keyword>
<dbReference type="Proteomes" id="UP000576969">
    <property type="component" value="Unassembled WGS sequence"/>
</dbReference>
<reference evidence="2 3" key="1">
    <citation type="submission" date="2020-07" db="EMBL/GenBank/DDBJ databases">
        <title>Sequencing the genomes of 1000 actinobacteria strains.</title>
        <authorList>
            <person name="Klenk H.-P."/>
        </authorList>
    </citation>
    <scope>NUCLEOTIDE SEQUENCE [LARGE SCALE GENOMIC DNA]</scope>
    <source>
        <strain evidence="2 3">DSM 24662</strain>
    </source>
</reference>
<proteinExistence type="predicted"/>
<evidence type="ECO:0000256" key="1">
    <source>
        <dbReference type="SAM" id="MobiDB-lite"/>
    </source>
</evidence>